<gene>
    <name evidence="14" type="primary">atp6</name>
</gene>
<proteinExistence type="inferred from homology"/>
<evidence type="ECO:0000256" key="11">
    <source>
        <dbReference type="ARBA" id="ARBA00023310"/>
    </source>
</evidence>
<keyword evidence="4" id="KW-0813">Transport</keyword>
<dbReference type="NCBIfam" id="TIGR01131">
    <property type="entry name" value="ATP_synt_6_or_A"/>
    <property type="match status" value="1"/>
</dbReference>
<evidence type="ECO:0000256" key="8">
    <source>
        <dbReference type="ARBA" id="ARBA00022989"/>
    </source>
</evidence>
<name>A0A2H4ZR24_9SACH</name>
<evidence type="ECO:0000256" key="7">
    <source>
        <dbReference type="ARBA" id="ARBA00022781"/>
    </source>
</evidence>
<dbReference type="InterPro" id="IPR035908">
    <property type="entry name" value="F0_ATP_A_sf"/>
</dbReference>
<evidence type="ECO:0000256" key="1">
    <source>
        <dbReference type="ARBA" id="ARBA00004448"/>
    </source>
</evidence>
<evidence type="ECO:0000313" key="14">
    <source>
        <dbReference type="EMBL" id="AUG33508.1"/>
    </source>
</evidence>
<keyword evidence="9" id="KW-0406">Ion transport</keyword>
<feature type="transmembrane region" description="Helical" evidence="13">
    <location>
        <begin position="92"/>
        <end position="113"/>
    </location>
</feature>
<geneLocation type="mitochondrion" evidence="14"/>
<feature type="transmembrane region" description="Helical" evidence="13">
    <location>
        <begin position="125"/>
        <end position="145"/>
    </location>
</feature>
<dbReference type="CDD" id="cd00310">
    <property type="entry name" value="ATP-synt_Fo_a_6"/>
    <property type="match status" value="1"/>
</dbReference>
<evidence type="ECO:0000256" key="5">
    <source>
        <dbReference type="ARBA" id="ARBA00022547"/>
    </source>
</evidence>
<evidence type="ECO:0000256" key="10">
    <source>
        <dbReference type="ARBA" id="ARBA00023136"/>
    </source>
</evidence>
<dbReference type="InterPro" id="IPR000568">
    <property type="entry name" value="ATP_synth_F0_asu"/>
</dbReference>
<dbReference type="Pfam" id="PF00119">
    <property type="entry name" value="ATP-synt_A"/>
    <property type="match status" value="1"/>
</dbReference>
<dbReference type="GO" id="GO:0046933">
    <property type="term" value="F:proton-transporting ATP synthase activity, rotational mechanism"/>
    <property type="evidence" value="ECO:0007669"/>
    <property type="project" value="TreeGrafter"/>
</dbReference>
<dbReference type="SUPFAM" id="SSF81336">
    <property type="entry name" value="F1F0 ATP synthase subunit A"/>
    <property type="match status" value="1"/>
</dbReference>
<dbReference type="PANTHER" id="PTHR11410">
    <property type="entry name" value="ATP SYNTHASE SUBUNIT A"/>
    <property type="match status" value="1"/>
</dbReference>
<dbReference type="GO" id="GO:0005743">
    <property type="term" value="C:mitochondrial inner membrane"/>
    <property type="evidence" value="ECO:0007669"/>
    <property type="project" value="UniProtKB-SubCell"/>
</dbReference>
<organism evidence="14">
    <name type="scientific">Huiozyma sinensis</name>
    <dbReference type="NCBI Taxonomy" id="588727"/>
    <lineage>
        <taxon>Eukaryota</taxon>
        <taxon>Fungi</taxon>
        <taxon>Dikarya</taxon>
        <taxon>Ascomycota</taxon>
        <taxon>Saccharomycotina</taxon>
        <taxon>Saccharomycetes</taxon>
        <taxon>Saccharomycetales</taxon>
        <taxon>Saccharomycetaceae</taxon>
        <taxon>Huiozyma</taxon>
    </lineage>
</organism>
<comment type="subcellular location">
    <subcellularLocation>
        <location evidence="1 12">Mitochondrion inner membrane</location>
        <topology evidence="1 12">Multi-pass membrane protein</topology>
    </subcellularLocation>
</comment>
<keyword evidence="14" id="KW-0496">Mitochondrion</keyword>
<dbReference type="GO" id="GO:0045259">
    <property type="term" value="C:proton-transporting ATP synthase complex"/>
    <property type="evidence" value="ECO:0007669"/>
    <property type="project" value="UniProtKB-KW"/>
</dbReference>
<dbReference type="Gene3D" id="1.20.120.220">
    <property type="entry name" value="ATP synthase, F0 complex, subunit A"/>
    <property type="match status" value="1"/>
</dbReference>
<dbReference type="EMBL" id="MG674287">
    <property type="protein sequence ID" value="AUG33508.1"/>
    <property type="molecule type" value="Genomic_DNA"/>
</dbReference>
<dbReference type="AlphaFoldDB" id="A0A2H4ZR24"/>
<evidence type="ECO:0000256" key="13">
    <source>
        <dbReference type="SAM" id="Phobius"/>
    </source>
</evidence>
<feature type="transmembrane region" description="Helical" evidence="13">
    <location>
        <begin position="224"/>
        <end position="247"/>
    </location>
</feature>
<evidence type="ECO:0000256" key="2">
    <source>
        <dbReference type="ARBA" id="ARBA00006810"/>
    </source>
</evidence>
<keyword evidence="10 13" id="KW-0472">Membrane</keyword>
<keyword evidence="6 13" id="KW-0812">Transmembrane</keyword>
<evidence type="ECO:0000256" key="12">
    <source>
        <dbReference type="RuleBase" id="RU004450"/>
    </source>
</evidence>
<feature type="transmembrane region" description="Helical" evidence="13">
    <location>
        <begin position="39"/>
        <end position="57"/>
    </location>
</feature>
<evidence type="ECO:0000256" key="3">
    <source>
        <dbReference type="ARBA" id="ARBA00021312"/>
    </source>
</evidence>
<keyword evidence="8 13" id="KW-1133">Transmembrane helix</keyword>
<protein>
    <recommendedName>
        <fullName evidence="3 12">ATP synthase subunit a</fullName>
    </recommendedName>
</protein>
<dbReference type="InterPro" id="IPR045083">
    <property type="entry name" value="ATP_synth_F0_asu_bact/mt"/>
</dbReference>
<keyword evidence="7" id="KW-0375">Hydrogen ion transport</keyword>
<dbReference type="PANTHER" id="PTHR11410:SF0">
    <property type="entry name" value="ATP SYNTHASE SUBUNIT A"/>
    <property type="match status" value="1"/>
</dbReference>
<sequence length="259" mass="29726">MFQTMNTFINSPLDQFEIKTLLGFQAPFMNISNINITTFSLYSFIILLVVLSLYLLSNNNNRIIGSKWYVFHETVYDTIMNMVKNMIQGNMWGYYFPLIYTFFMFIMIANMMSLIPYSFALTSNFMFIISLSFVIWIGITLLGLYKHGLIFFSLFVPHNTPLVLVPLLVIIELLSYIARAISLGLRLSVNNCAGHLLMSILSGLLFNFMSISFITFIIGFMPLLAILAIFFLELAIGLIQSYVWSILTSSYLKDALYLH</sequence>
<dbReference type="FunFam" id="1.20.120.220:FF:000003">
    <property type="entry name" value="ATP synthase subunit a"/>
    <property type="match status" value="1"/>
</dbReference>
<feature type="transmembrane region" description="Helical" evidence="13">
    <location>
        <begin position="197"/>
        <end position="218"/>
    </location>
</feature>
<reference evidence="14" key="1">
    <citation type="submission" date="2017-12" db="EMBL/GenBank/DDBJ databases">
        <title>A complete sequence of mitochondrial DNA Kazachstania sinensis revealed general mechanism of +1 C frameshift in CTGY codon.</title>
        <authorList>
            <person name="Szaboova D."/>
            <person name="Sulo P."/>
        </authorList>
    </citation>
    <scope>NUCLEOTIDE SEQUENCE</scope>
</reference>
<accession>A0A2H4ZR24</accession>
<dbReference type="HAMAP" id="MF_01393">
    <property type="entry name" value="ATP_synth_a_bact"/>
    <property type="match status" value="1"/>
</dbReference>
<keyword evidence="11" id="KW-0066">ATP synthesis</keyword>
<dbReference type="PRINTS" id="PR00123">
    <property type="entry name" value="ATPASEA"/>
</dbReference>
<evidence type="ECO:0000256" key="9">
    <source>
        <dbReference type="ARBA" id="ARBA00023065"/>
    </source>
</evidence>
<keyword evidence="5" id="KW-0138">CF(0)</keyword>
<feature type="transmembrane region" description="Helical" evidence="13">
    <location>
        <begin position="165"/>
        <end position="185"/>
    </location>
</feature>
<evidence type="ECO:0000256" key="4">
    <source>
        <dbReference type="ARBA" id="ARBA00022448"/>
    </source>
</evidence>
<comment type="similarity">
    <text evidence="2">Belongs to the ATPase A chain family.</text>
</comment>
<evidence type="ECO:0000256" key="6">
    <source>
        <dbReference type="ARBA" id="ARBA00022692"/>
    </source>
</evidence>